<organism evidence="3">
    <name type="scientific">Ostreococcus mediterraneus</name>
    <dbReference type="NCBI Taxonomy" id="1486918"/>
    <lineage>
        <taxon>Eukaryota</taxon>
        <taxon>Viridiplantae</taxon>
        <taxon>Chlorophyta</taxon>
        <taxon>Mamiellophyceae</taxon>
        <taxon>Mamiellales</taxon>
        <taxon>Bathycoccaceae</taxon>
        <taxon>Ostreococcus</taxon>
    </lineage>
</organism>
<feature type="coiled-coil region" evidence="1">
    <location>
        <begin position="336"/>
        <end position="363"/>
    </location>
</feature>
<reference evidence="3" key="1">
    <citation type="submission" date="2021-01" db="EMBL/GenBank/DDBJ databases">
        <authorList>
            <person name="Corre E."/>
            <person name="Pelletier E."/>
            <person name="Niang G."/>
            <person name="Scheremetjew M."/>
            <person name="Finn R."/>
            <person name="Kale V."/>
            <person name="Holt S."/>
            <person name="Cochrane G."/>
            <person name="Meng A."/>
            <person name="Brown T."/>
            <person name="Cohen L."/>
        </authorList>
    </citation>
    <scope>NUCLEOTIDE SEQUENCE</scope>
    <source>
        <strain evidence="3">Clade-D-RCC2572</strain>
    </source>
</reference>
<name>A0A7S0PKB0_9CHLO</name>
<evidence type="ECO:0000256" key="1">
    <source>
        <dbReference type="SAM" id="Coils"/>
    </source>
</evidence>
<feature type="coiled-coil region" evidence="1">
    <location>
        <begin position="129"/>
        <end position="195"/>
    </location>
</feature>
<protein>
    <submittedName>
        <fullName evidence="3">Uncharacterized protein</fullName>
    </submittedName>
</protein>
<feature type="region of interest" description="Disordered" evidence="2">
    <location>
        <begin position="209"/>
        <end position="240"/>
    </location>
</feature>
<evidence type="ECO:0000256" key="2">
    <source>
        <dbReference type="SAM" id="MobiDB-lite"/>
    </source>
</evidence>
<proteinExistence type="predicted"/>
<feature type="compositionally biased region" description="Low complexity" evidence="2">
    <location>
        <begin position="50"/>
        <end position="61"/>
    </location>
</feature>
<feature type="coiled-coil region" evidence="1">
    <location>
        <begin position="68"/>
        <end position="104"/>
    </location>
</feature>
<feature type="compositionally biased region" description="Basic and acidic residues" evidence="2">
    <location>
        <begin position="217"/>
        <end position="227"/>
    </location>
</feature>
<sequence length="605" mass="67100">MATATAGKRKTGKDVARGAGAKGTSTTRAYVRVEDVIESTRAAEEALKRATTSTSSDTALASERERVKRYAQAQIEVAEQRRAVEEKERENRVLIEENERLARELGAALATTSKQRRDSDDEDDVDETVQELFEMVELERRERRALEEKIGAYERDVERTLGDARNESDEARRRVEDAEATVREQEMKLSQAADIIGELRTALLQVMETHPDDDDDASLRSRARSETPSEAPGGTPLERTTAAVRVWEGKVEKLVMETVHSALTRAMDSPALQSSKREGEQVISSVTDAINHELSTIVENAMSGIVDEMRFQFGQNANEDEDDARIGGRKRFIVWLADENMRRAHLEEQLHTVQDELARSEASRQIATQRWLQAMNQVDGSVYDDESDLGDILSRLDEYSDDGTSVYSMDGEVRGIRNRRASSVAGDMPARSRFRTRHDGARSETHDYANLRDVSPINASMPAFLEDDERNDEDDDEAHADIAIVATPGGHIFLAIRSMLRTYVFPLVYAVSKCVYAICSFCASSPTFELVWPVTLMLLAFYWKLGAFTTTSGAVASVAPAFVAKPAAAATPAPSPVQDVPMPTSASIPRAIPMPPVDRLRIIDA</sequence>
<dbReference type="EMBL" id="HBEW01000112">
    <property type="protein sequence ID" value="CAD8575238.1"/>
    <property type="molecule type" value="Transcribed_RNA"/>
</dbReference>
<dbReference type="AlphaFoldDB" id="A0A7S0PKB0"/>
<feature type="region of interest" description="Disordered" evidence="2">
    <location>
        <begin position="1"/>
        <end position="29"/>
    </location>
</feature>
<evidence type="ECO:0000313" key="3">
    <source>
        <dbReference type="EMBL" id="CAD8575238.1"/>
    </source>
</evidence>
<gene>
    <name evidence="3" type="ORF">OMED0929_LOCUS91</name>
</gene>
<keyword evidence="1" id="KW-0175">Coiled coil</keyword>
<feature type="region of interest" description="Disordered" evidence="2">
    <location>
        <begin position="44"/>
        <end position="66"/>
    </location>
</feature>
<accession>A0A7S0PKB0</accession>